<sequence length="72" mass="8175">MPTSPIFQQQSSSVVLVIISPLAWLMISWCFWAISSTTRISRISRRVFSLEKLSHELKTRLSSTSHCGGHKQ</sequence>
<evidence type="ECO:0000256" key="1">
    <source>
        <dbReference type="SAM" id="Phobius"/>
    </source>
</evidence>
<dbReference type="EMBL" id="BT091160">
    <property type="protein sequence ID" value="ACU15271.1"/>
    <property type="molecule type" value="mRNA"/>
</dbReference>
<accession>C6T154</accession>
<keyword evidence="1" id="KW-0472">Membrane</keyword>
<feature type="transmembrane region" description="Helical" evidence="1">
    <location>
        <begin position="12"/>
        <end position="34"/>
    </location>
</feature>
<keyword evidence="1" id="KW-0812">Transmembrane</keyword>
<organism evidence="2">
    <name type="scientific">Glycine max</name>
    <name type="common">Soybean</name>
    <name type="synonym">Glycine hispida</name>
    <dbReference type="NCBI Taxonomy" id="3847"/>
    <lineage>
        <taxon>Eukaryota</taxon>
        <taxon>Viridiplantae</taxon>
        <taxon>Streptophyta</taxon>
        <taxon>Embryophyta</taxon>
        <taxon>Tracheophyta</taxon>
        <taxon>Spermatophyta</taxon>
        <taxon>Magnoliopsida</taxon>
        <taxon>eudicotyledons</taxon>
        <taxon>Gunneridae</taxon>
        <taxon>Pentapetalae</taxon>
        <taxon>rosids</taxon>
        <taxon>fabids</taxon>
        <taxon>Fabales</taxon>
        <taxon>Fabaceae</taxon>
        <taxon>Papilionoideae</taxon>
        <taxon>50 kb inversion clade</taxon>
        <taxon>NPAAA clade</taxon>
        <taxon>indigoferoid/millettioid clade</taxon>
        <taxon>Phaseoleae</taxon>
        <taxon>Glycine</taxon>
        <taxon>Glycine subgen. Soja</taxon>
    </lineage>
</organism>
<evidence type="ECO:0000313" key="2">
    <source>
        <dbReference type="EMBL" id="ACU15271.1"/>
    </source>
</evidence>
<name>C6T154_SOYBN</name>
<keyword evidence="1" id="KW-1133">Transmembrane helix</keyword>
<protein>
    <submittedName>
        <fullName evidence="2">Uncharacterized protein</fullName>
    </submittedName>
</protein>
<reference evidence="2" key="1">
    <citation type="submission" date="2009-08" db="EMBL/GenBank/DDBJ databases">
        <authorList>
            <person name="Cheung F."/>
            <person name="Xiao Y."/>
            <person name="Chan A."/>
            <person name="Moskal W."/>
            <person name="Town C.D."/>
        </authorList>
    </citation>
    <scope>NUCLEOTIDE SEQUENCE</scope>
</reference>
<proteinExistence type="evidence at transcript level"/>
<dbReference type="AlphaFoldDB" id="C6T154"/>